<dbReference type="Proteomes" id="UP000472260">
    <property type="component" value="Unassembled WGS sequence"/>
</dbReference>
<name>A0A671L5D4_9TELE</name>
<proteinExistence type="predicted"/>
<evidence type="ECO:0000313" key="3">
    <source>
        <dbReference type="Proteomes" id="UP000472260"/>
    </source>
</evidence>
<sequence>MNPTPFFFQTGFLSVILCGSREYILIKEYKTWDEAQYYCQQNYTDLATVQTNEEWSQLDKLRDKLQFYIWIGLYDDVNAWRWSLQDENQPNNLNGKQYCVNLRTTGYWCDQRKKTAKFGVCMCC</sequence>
<reference evidence="2" key="1">
    <citation type="submission" date="2025-08" db="UniProtKB">
        <authorList>
            <consortium name="Ensembl"/>
        </authorList>
    </citation>
    <scope>IDENTIFICATION</scope>
</reference>
<feature type="domain" description="C-type lectin" evidence="1">
    <location>
        <begin position="18"/>
        <end position="122"/>
    </location>
</feature>
<keyword evidence="3" id="KW-1185">Reference proteome</keyword>
<dbReference type="InterPro" id="IPR001304">
    <property type="entry name" value="C-type_lectin-like"/>
</dbReference>
<evidence type="ECO:0000313" key="2">
    <source>
        <dbReference type="Ensembl" id="ENSSANP00000013225.1"/>
    </source>
</evidence>
<dbReference type="SUPFAM" id="SSF56436">
    <property type="entry name" value="C-type lectin-like"/>
    <property type="match status" value="1"/>
</dbReference>
<dbReference type="Ensembl" id="ENSSANT00000014120.1">
    <property type="protein sequence ID" value="ENSSANP00000013225.1"/>
    <property type="gene ID" value="ENSSANG00000007059.1"/>
</dbReference>
<accession>A0A671L5D4</accession>
<protein>
    <recommendedName>
        <fullName evidence="1">C-type lectin domain-containing protein</fullName>
    </recommendedName>
</protein>
<dbReference type="PANTHER" id="PTHR45784:SF3">
    <property type="entry name" value="C-TYPE LECTIN DOMAIN FAMILY 4 MEMBER K-LIKE-RELATED"/>
    <property type="match status" value="1"/>
</dbReference>
<evidence type="ECO:0000259" key="1">
    <source>
        <dbReference type="PROSITE" id="PS50041"/>
    </source>
</evidence>
<dbReference type="InterPro" id="IPR016186">
    <property type="entry name" value="C-type_lectin-like/link_sf"/>
</dbReference>
<dbReference type="PROSITE" id="PS50041">
    <property type="entry name" value="C_TYPE_LECTIN_2"/>
    <property type="match status" value="1"/>
</dbReference>
<dbReference type="PANTHER" id="PTHR45784">
    <property type="entry name" value="C-TYPE LECTIN DOMAIN FAMILY 20 MEMBER A-RELATED"/>
    <property type="match status" value="1"/>
</dbReference>
<dbReference type="Pfam" id="PF00059">
    <property type="entry name" value="Lectin_C"/>
    <property type="match status" value="1"/>
</dbReference>
<dbReference type="AlphaFoldDB" id="A0A671L5D4"/>
<reference evidence="2" key="2">
    <citation type="submission" date="2025-09" db="UniProtKB">
        <authorList>
            <consortium name="Ensembl"/>
        </authorList>
    </citation>
    <scope>IDENTIFICATION</scope>
</reference>
<dbReference type="Gene3D" id="3.10.100.10">
    <property type="entry name" value="Mannose-Binding Protein A, subunit A"/>
    <property type="match status" value="1"/>
</dbReference>
<dbReference type="InterPro" id="IPR016187">
    <property type="entry name" value="CTDL_fold"/>
</dbReference>
<organism evidence="2 3">
    <name type="scientific">Sinocyclocheilus anshuiensis</name>
    <dbReference type="NCBI Taxonomy" id="1608454"/>
    <lineage>
        <taxon>Eukaryota</taxon>
        <taxon>Metazoa</taxon>
        <taxon>Chordata</taxon>
        <taxon>Craniata</taxon>
        <taxon>Vertebrata</taxon>
        <taxon>Euteleostomi</taxon>
        <taxon>Actinopterygii</taxon>
        <taxon>Neopterygii</taxon>
        <taxon>Teleostei</taxon>
        <taxon>Ostariophysi</taxon>
        <taxon>Cypriniformes</taxon>
        <taxon>Cyprinidae</taxon>
        <taxon>Cyprininae</taxon>
        <taxon>Sinocyclocheilus</taxon>
    </lineage>
</organism>
<dbReference type="SMART" id="SM00034">
    <property type="entry name" value="CLECT"/>
    <property type="match status" value="1"/>
</dbReference>